<dbReference type="InterPro" id="IPR013656">
    <property type="entry name" value="PAS_4"/>
</dbReference>
<dbReference type="Proteomes" id="UP001368500">
    <property type="component" value="Unassembled WGS sequence"/>
</dbReference>
<feature type="domain" description="EAL" evidence="3">
    <location>
        <begin position="610"/>
        <end position="870"/>
    </location>
</feature>
<dbReference type="CDD" id="cd00130">
    <property type="entry name" value="PAS"/>
    <property type="match status" value="3"/>
</dbReference>
<dbReference type="InterPro" id="IPR013767">
    <property type="entry name" value="PAS_fold"/>
</dbReference>
<accession>A0ABU9B924</accession>
<dbReference type="SMART" id="SM00267">
    <property type="entry name" value="GGDEF"/>
    <property type="match status" value="1"/>
</dbReference>
<reference evidence="5 6" key="1">
    <citation type="submission" date="2024-04" db="EMBL/GenBank/DDBJ databases">
        <title>Novel species of the genus Ideonella isolated from streams.</title>
        <authorList>
            <person name="Lu H."/>
        </authorList>
    </citation>
    <scope>NUCLEOTIDE SEQUENCE [LARGE SCALE GENOMIC DNA]</scope>
    <source>
        <strain evidence="5 6">BYS139W</strain>
    </source>
</reference>
<gene>
    <name evidence="5" type="ORF">AACH11_10455</name>
</gene>
<dbReference type="PROSITE" id="PS50883">
    <property type="entry name" value="EAL"/>
    <property type="match status" value="1"/>
</dbReference>
<dbReference type="SMART" id="SM00052">
    <property type="entry name" value="EAL"/>
    <property type="match status" value="1"/>
</dbReference>
<feature type="domain" description="PAC" evidence="2">
    <location>
        <begin position="382"/>
        <end position="434"/>
    </location>
</feature>
<dbReference type="Pfam" id="PF08448">
    <property type="entry name" value="PAS_4"/>
    <property type="match status" value="1"/>
</dbReference>
<dbReference type="Pfam" id="PF00563">
    <property type="entry name" value="EAL"/>
    <property type="match status" value="1"/>
</dbReference>
<proteinExistence type="predicted"/>
<feature type="domain" description="PAS" evidence="1">
    <location>
        <begin position="33"/>
        <end position="104"/>
    </location>
</feature>
<dbReference type="Gene3D" id="3.30.70.270">
    <property type="match status" value="1"/>
</dbReference>
<dbReference type="Pfam" id="PF08447">
    <property type="entry name" value="PAS_3"/>
    <property type="match status" value="1"/>
</dbReference>
<dbReference type="SMART" id="SM00086">
    <property type="entry name" value="PAC"/>
    <property type="match status" value="3"/>
</dbReference>
<dbReference type="SUPFAM" id="SSF55073">
    <property type="entry name" value="Nucleotide cyclase"/>
    <property type="match status" value="1"/>
</dbReference>
<dbReference type="InterPro" id="IPR052155">
    <property type="entry name" value="Biofilm_reg_signaling"/>
</dbReference>
<organism evidence="5 6">
    <name type="scientific">Pseudaquabacterium rugosum</name>
    <dbReference type="NCBI Taxonomy" id="2984194"/>
    <lineage>
        <taxon>Bacteria</taxon>
        <taxon>Pseudomonadati</taxon>
        <taxon>Pseudomonadota</taxon>
        <taxon>Betaproteobacteria</taxon>
        <taxon>Burkholderiales</taxon>
        <taxon>Sphaerotilaceae</taxon>
        <taxon>Pseudaquabacterium</taxon>
    </lineage>
</organism>
<dbReference type="InterPro" id="IPR000014">
    <property type="entry name" value="PAS"/>
</dbReference>
<dbReference type="InterPro" id="IPR001633">
    <property type="entry name" value="EAL_dom"/>
</dbReference>
<dbReference type="PANTHER" id="PTHR44757:SF4">
    <property type="entry name" value="DIGUANYLATE CYCLASE DGCE-RELATED"/>
    <property type="match status" value="1"/>
</dbReference>
<dbReference type="Gene3D" id="2.10.70.100">
    <property type="match status" value="1"/>
</dbReference>
<dbReference type="SUPFAM" id="SSF55785">
    <property type="entry name" value="PYP-like sensor domain (PAS domain)"/>
    <property type="match status" value="3"/>
</dbReference>
<dbReference type="CDD" id="cd01948">
    <property type="entry name" value="EAL"/>
    <property type="match status" value="1"/>
</dbReference>
<dbReference type="InterPro" id="IPR035965">
    <property type="entry name" value="PAS-like_dom_sf"/>
</dbReference>
<dbReference type="NCBIfam" id="TIGR00229">
    <property type="entry name" value="sensory_box"/>
    <property type="match status" value="2"/>
</dbReference>
<feature type="domain" description="GGDEF" evidence="4">
    <location>
        <begin position="466"/>
        <end position="599"/>
    </location>
</feature>
<dbReference type="PROSITE" id="PS50112">
    <property type="entry name" value="PAS"/>
    <property type="match status" value="2"/>
</dbReference>
<dbReference type="InterPro" id="IPR001610">
    <property type="entry name" value="PAC"/>
</dbReference>
<dbReference type="Pfam" id="PF00990">
    <property type="entry name" value="GGDEF"/>
    <property type="match status" value="1"/>
</dbReference>
<feature type="domain" description="PAC" evidence="2">
    <location>
        <begin position="253"/>
        <end position="304"/>
    </location>
</feature>
<protein>
    <submittedName>
        <fullName evidence="5">EAL domain-containing protein</fullName>
    </submittedName>
</protein>
<dbReference type="RefSeq" id="WP_341374162.1">
    <property type="nucleotide sequence ID" value="NZ_JBBUTF010000008.1"/>
</dbReference>
<evidence type="ECO:0000313" key="5">
    <source>
        <dbReference type="EMBL" id="MEK8026378.1"/>
    </source>
</evidence>
<dbReference type="CDD" id="cd01949">
    <property type="entry name" value="GGDEF"/>
    <property type="match status" value="1"/>
</dbReference>
<comment type="caution">
    <text evidence="5">The sequence shown here is derived from an EMBL/GenBank/DDBJ whole genome shotgun (WGS) entry which is preliminary data.</text>
</comment>
<evidence type="ECO:0000259" key="4">
    <source>
        <dbReference type="PROSITE" id="PS50887"/>
    </source>
</evidence>
<evidence type="ECO:0000313" key="6">
    <source>
        <dbReference type="Proteomes" id="UP001368500"/>
    </source>
</evidence>
<dbReference type="InterPro" id="IPR035919">
    <property type="entry name" value="EAL_sf"/>
</dbReference>
<sequence>MPAVPLRPDEDVTLSARAPIAPVATSPHVADATRQRLLRLFDAMPVMMLVLDLRGRIRQANGRLQALLQRPRAALVGRRALRLLPRAQRRGVLEAVLRTAHQADACARQPLRVQDAIGGWHHLRFATVLERDELQQPLHWLCTLEDETPQRSAEDTLRLATTHSGIGLWDWTIDADVFHADDQVCTLWGRPPAARPAAAPADAGSAVAGRAPDTGHGDLRPLTLNLWREGVHVDDRAPLALALRQAQREQQPVHTEFRVRWPDGQLRHLQLVGRPDAGRDGTAHLRGTVWDVTESRRLASELAEQHERLRVTLQSIGDAVLTTDALGLLSWMNPAAERLIAWPLAEALGRPLQQVLSLHDERTHAPLHNPVEACLRGRPGRRRPPAVLIARDGREHGIEETTAPIRGHTGQVLGAVLVLRDVTEQRRLSAEMRHRATHDPLTDLVNRSEFEQRLARSLDDALERGHRHALLYLDLDQFKLVNDSCGHAAGDELLRQVARLLADGVRSRDTLARLGGDEFGLILEHCTAEQAQQIAQNLCDRVERYRYTHQGQRFAVGASIGLVPIDSRWPTPSAVLQAADAACYAAKEAGRNRVQLWQDADATLHARHGQTQWAARLARALDEDRFVLYAQRIRSLHPARPGQPPQDCCAELLLRLVAEDGSLVAPGAFLPAAERFHLASRIDRWVMARGLQALAGLGPLRRPDCLNINLSGQSIGDRSFHAWAVDQLATAGPDICARLCLEITETAAVTHVADAETFIRQVRSAGVRVALDDFGAGASSFGYLKTMTVDCLKIDGQYIRQLTDSPLDEAAVRCFTEVARVMGLRTVAEFVERSEVLERLQALGVDAAQGWLLHRPEPLRDLLDRFESERRAACQLSG</sequence>
<dbReference type="InterPro" id="IPR029787">
    <property type="entry name" value="Nucleotide_cyclase"/>
</dbReference>
<dbReference type="PROSITE" id="PS50887">
    <property type="entry name" value="GGDEF"/>
    <property type="match status" value="1"/>
</dbReference>
<dbReference type="InterPro" id="IPR043128">
    <property type="entry name" value="Rev_trsase/Diguanyl_cyclase"/>
</dbReference>
<feature type="domain" description="PAS" evidence="1">
    <location>
        <begin position="305"/>
        <end position="378"/>
    </location>
</feature>
<dbReference type="Gene3D" id="3.30.450.20">
    <property type="entry name" value="PAS domain"/>
    <property type="match status" value="3"/>
</dbReference>
<dbReference type="SMART" id="SM00091">
    <property type="entry name" value="PAS"/>
    <property type="match status" value="2"/>
</dbReference>
<name>A0ABU9B924_9BURK</name>
<dbReference type="PANTHER" id="PTHR44757">
    <property type="entry name" value="DIGUANYLATE CYCLASE DGCP"/>
    <property type="match status" value="1"/>
</dbReference>
<keyword evidence="6" id="KW-1185">Reference proteome</keyword>
<dbReference type="InterPro" id="IPR013655">
    <property type="entry name" value="PAS_fold_3"/>
</dbReference>
<dbReference type="NCBIfam" id="TIGR00254">
    <property type="entry name" value="GGDEF"/>
    <property type="match status" value="1"/>
</dbReference>
<dbReference type="Gene3D" id="3.20.20.450">
    <property type="entry name" value="EAL domain"/>
    <property type="match status" value="1"/>
</dbReference>
<dbReference type="Pfam" id="PF00989">
    <property type="entry name" value="PAS"/>
    <property type="match status" value="1"/>
</dbReference>
<dbReference type="InterPro" id="IPR000160">
    <property type="entry name" value="GGDEF_dom"/>
</dbReference>
<evidence type="ECO:0000259" key="3">
    <source>
        <dbReference type="PROSITE" id="PS50883"/>
    </source>
</evidence>
<dbReference type="PROSITE" id="PS50113">
    <property type="entry name" value="PAC"/>
    <property type="match status" value="2"/>
</dbReference>
<evidence type="ECO:0000259" key="2">
    <source>
        <dbReference type="PROSITE" id="PS50113"/>
    </source>
</evidence>
<dbReference type="EMBL" id="JBBUTF010000008">
    <property type="protein sequence ID" value="MEK8026378.1"/>
    <property type="molecule type" value="Genomic_DNA"/>
</dbReference>
<evidence type="ECO:0000259" key="1">
    <source>
        <dbReference type="PROSITE" id="PS50112"/>
    </source>
</evidence>
<dbReference type="InterPro" id="IPR000700">
    <property type="entry name" value="PAS-assoc_C"/>
</dbReference>
<dbReference type="SUPFAM" id="SSF141868">
    <property type="entry name" value="EAL domain-like"/>
    <property type="match status" value="1"/>
</dbReference>